<feature type="transmembrane region" description="Helical" evidence="1">
    <location>
        <begin position="132"/>
        <end position="149"/>
    </location>
</feature>
<reference evidence="2 3" key="1">
    <citation type="submission" date="2018-06" db="EMBL/GenBank/DDBJ databases">
        <authorList>
            <consortium name="Pathogen Informatics"/>
            <person name="Doyle S."/>
        </authorList>
    </citation>
    <scope>NUCLEOTIDE SEQUENCE [LARGE SCALE GENOMIC DNA]</scope>
    <source>
        <strain evidence="2 3">NCTC12714</strain>
    </source>
</reference>
<accession>A0A377PTY3</accession>
<proteinExistence type="predicted"/>
<evidence type="ECO:0000313" key="3">
    <source>
        <dbReference type="Proteomes" id="UP000255139"/>
    </source>
</evidence>
<feature type="transmembrane region" description="Helical" evidence="1">
    <location>
        <begin position="78"/>
        <end position="102"/>
    </location>
</feature>
<keyword evidence="1" id="KW-0812">Transmembrane</keyword>
<evidence type="ECO:0000256" key="1">
    <source>
        <dbReference type="SAM" id="Phobius"/>
    </source>
</evidence>
<evidence type="ECO:0000313" key="2">
    <source>
        <dbReference type="EMBL" id="STQ85751.1"/>
    </source>
</evidence>
<keyword evidence="3" id="KW-1185">Reference proteome</keyword>
<dbReference type="EMBL" id="UGJE01000002">
    <property type="protein sequence ID" value="STQ85751.1"/>
    <property type="molecule type" value="Genomic_DNA"/>
</dbReference>
<gene>
    <name evidence="2" type="ORF">NCTC12714_00539</name>
</gene>
<name>A0A377PTY3_9HELI</name>
<dbReference type="Proteomes" id="UP000255139">
    <property type="component" value="Unassembled WGS sequence"/>
</dbReference>
<sequence>MLLKKGRLFRDKNYNKLSIQQNLIGCKISSQIKQINVNNQAIISLQYLQSPLYIHSTSFCYNLLHFSFYSIYSICCKTFMLFNSFEFILIFLPLTLLGFYILKTLHKYTLAKLFLIGSSLFFYGYFKIEYTFILLSSIFINYILAKLILKSLYALALKKVCINGGGGNTP</sequence>
<protein>
    <submittedName>
        <fullName evidence="2">Alginate O- acetylation protein</fullName>
    </submittedName>
</protein>
<organism evidence="2 3">
    <name type="scientific">Helicobacter muridarum</name>
    <dbReference type="NCBI Taxonomy" id="216"/>
    <lineage>
        <taxon>Bacteria</taxon>
        <taxon>Pseudomonadati</taxon>
        <taxon>Campylobacterota</taxon>
        <taxon>Epsilonproteobacteria</taxon>
        <taxon>Campylobacterales</taxon>
        <taxon>Helicobacteraceae</taxon>
        <taxon>Helicobacter</taxon>
    </lineage>
</organism>
<dbReference type="AlphaFoldDB" id="A0A377PTY3"/>
<keyword evidence="1" id="KW-1133">Transmembrane helix</keyword>
<keyword evidence="1" id="KW-0472">Membrane</keyword>